<evidence type="ECO:0000256" key="5">
    <source>
        <dbReference type="ARBA" id="ARBA00023180"/>
    </source>
</evidence>
<name>A0AAE1RKH7_9SOLA</name>
<dbReference type="GO" id="GO:0016787">
    <property type="term" value="F:hydrolase activity"/>
    <property type="evidence" value="ECO:0007669"/>
    <property type="project" value="TreeGrafter"/>
</dbReference>
<organism evidence="7 8">
    <name type="scientific">Anisodus tanguticus</name>
    <dbReference type="NCBI Taxonomy" id="243964"/>
    <lineage>
        <taxon>Eukaryota</taxon>
        <taxon>Viridiplantae</taxon>
        <taxon>Streptophyta</taxon>
        <taxon>Embryophyta</taxon>
        <taxon>Tracheophyta</taxon>
        <taxon>Spermatophyta</taxon>
        <taxon>Magnoliopsida</taxon>
        <taxon>eudicotyledons</taxon>
        <taxon>Gunneridae</taxon>
        <taxon>Pentapetalae</taxon>
        <taxon>asterids</taxon>
        <taxon>lamiids</taxon>
        <taxon>Solanales</taxon>
        <taxon>Solanaceae</taxon>
        <taxon>Solanoideae</taxon>
        <taxon>Hyoscyameae</taxon>
        <taxon>Anisodus</taxon>
    </lineage>
</organism>
<dbReference type="InterPro" id="IPR011042">
    <property type="entry name" value="6-blade_b-propeller_TolB-like"/>
</dbReference>
<keyword evidence="8" id="KW-1185">Reference proteome</keyword>
<sequence length="373" mass="40935">MASSVLSLSNSSSTFKLSIAATVIVMIGSYFSFDQNPLIEKRIVEESEVIPIVGGAVGPESFAFDPHGDGPYAGVSDGRIIKWLPNETRWLDFAVTSPERDGCEGFHDHSDTEHKCGRPLGLDFDESTGDLYIADAYLGLLVVGPNGGLATKVAKMAQGFPFGFTNSLCIDQSHGVLNYVSVIVSGDSTGRLMKYDMKMKQVSVLLKNLKFPNGVAMSKHGDFLLFAETTTCKIFKIWLKTSQAGTVEVVSELPGFPDNIKRNKKGEFWVGVNSRRSKFLGWVLSINWIRNNLAKIPFDITKSHSYLSSLGFGGGGLAIRLSEDGHIVEILEDTRRKIWKSISEVHEINGNIWIGSVKMPFAIKEKVSSCENL</sequence>
<dbReference type="GO" id="GO:0005773">
    <property type="term" value="C:vacuole"/>
    <property type="evidence" value="ECO:0007669"/>
    <property type="project" value="UniProtKB-SubCell"/>
</dbReference>
<dbReference type="FunFam" id="2.120.10.30:FF:000032">
    <property type="entry name" value="Protein STRICTOSIDINE SYNTHASE-LIKE 13"/>
    <property type="match status" value="1"/>
</dbReference>
<dbReference type="GO" id="GO:0012505">
    <property type="term" value="C:endomembrane system"/>
    <property type="evidence" value="ECO:0007669"/>
    <property type="project" value="TreeGrafter"/>
</dbReference>
<dbReference type="Proteomes" id="UP001291623">
    <property type="component" value="Unassembled WGS sequence"/>
</dbReference>
<feature type="domain" description="Strictosidine synthase conserved region" evidence="6">
    <location>
        <begin position="174"/>
        <end position="241"/>
    </location>
</feature>
<dbReference type="Gene3D" id="2.120.10.30">
    <property type="entry name" value="TolB, C-terminal domain"/>
    <property type="match status" value="1"/>
</dbReference>
<dbReference type="PANTHER" id="PTHR10426:SF79">
    <property type="entry name" value="PROTEIN STRICTOSIDINE SYNTHASE-LIKE 2"/>
    <property type="match status" value="1"/>
</dbReference>
<dbReference type="EMBL" id="JAVYJV010000015">
    <property type="protein sequence ID" value="KAK4352804.1"/>
    <property type="molecule type" value="Genomic_DNA"/>
</dbReference>
<evidence type="ECO:0000259" key="6">
    <source>
        <dbReference type="Pfam" id="PF03088"/>
    </source>
</evidence>
<keyword evidence="3" id="KW-0926">Vacuole</keyword>
<gene>
    <name evidence="7" type="ORF">RND71_028322</name>
</gene>
<proteinExistence type="inferred from homology"/>
<dbReference type="InterPro" id="IPR018119">
    <property type="entry name" value="Strictosidine_synth_cons-reg"/>
</dbReference>
<comment type="similarity">
    <text evidence="2">Belongs to the strictosidine synthase family.</text>
</comment>
<evidence type="ECO:0000313" key="7">
    <source>
        <dbReference type="EMBL" id="KAK4352804.1"/>
    </source>
</evidence>
<protein>
    <recommendedName>
        <fullName evidence="6">Strictosidine synthase conserved region domain-containing protein</fullName>
    </recommendedName>
</protein>
<evidence type="ECO:0000256" key="3">
    <source>
        <dbReference type="ARBA" id="ARBA00022554"/>
    </source>
</evidence>
<dbReference type="Pfam" id="PF20067">
    <property type="entry name" value="SSL_N"/>
    <property type="match status" value="1"/>
</dbReference>
<evidence type="ECO:0000256" key="2">
    <source>
        <dbReference type="ARBA" id="ARBA00009191"/>
    </source>
</evidence>
<comment type="caution">
    <text evidence="7">The sequence shown here is derived from an EMBL/GenBank/DDBJ whole genome shotgun (WGS) entry which is preliminary data.</text>
</comment>
<dbReference type="PANTHER" id="PTHR10426">
    <property type="entry name" value="STRICTOSIDINE SYNTHASE-RELATED"/>
    <property type="match status" value="1"/>
</dbReference>
<accession>A0AAE1RKH7</accession>
<keyword evidence="5" id="KW-0325">Glycoprotein</keyword>
<dbReference type="SUPFAM" id="SSF63829">
    <property type="entry name" value="Calcium-dependent phosphotriesterase"/>
    <property type="match status" value="1"/>
</dbReference>
<comment type="subcellular location">
    <subcellularLocation>
        <location evidence="1">Vacuole</location>
    </subcellularLocation>
</comment>
<evidence type="ECO:0000313" key="8">
    <source>
        <dbReference type="Proteomes" id="UP001291623"/>
    </source>
</evidence>
<reference evidence="7" key="1">
    <citation type="submission" date="2023-12" db="EMBL/GenBank/DDBJ databases">
        <title>Genome assembly of Anisodus tanguticus.</title>
        <authorList>
            <person name="Wang Y.-J."/>
        </authorList>
    </citation>
    <scope>NUCLEOTIDE SEQUENCE</scope>
    <source>
        <strain evidence="7">KB-2021</strain>
        <tissue evidence="7">Leaf</tissue>
    </source>
</reference>
<keyword evidence="4" id="KW-0732">Signal</keyword>
<evidence type="ECO:0000256" key="1">
    <source>
        <dbReference type="ARBA" id="ARBA00004116"/>
    </source>
</evidence>
<dbReference type="AlphaFoldDB" id="A0AAE1RKH7"/>
<evidence type="ECO:0000256" key="4">
    <source>
        <dbReference type="ARBA" id="ARBA00022729"/>
    </source>
</evidence>
<dbReference type="Pfam" id="PF03088">
    <property type="entry name" value="Str_synth"/>
    <property type="match status" value="1"/>
</dbReference>